<evidence type="ECO:0000256" key="5">
    <source>
        <dbReference type="RuleBase" id="RU004384"/>
    </source>
</evidence>
<dbReference type="STRING" id="10029.G3H6Q0"/>
<dbReference type="Proteomes" id="UP000001075">
    <property type="component" value="Unassembled WGS sequence"/>
</dbReference>
<evidence type="ECO:0000256" key="4">
    <source>
        <dbReference type="ARBA" id="ARBA00023288"/>
    </source>
</evidence>
<keyword evidence="4" id="KW-0449">Lipoprotein</keyword>
<dbReference type="EMBL" id="JH000179">
    <property type="protein sequence ID" value="EGV92638.1"/>
    <property type="molecule type" value="Genomic_DNA"/>
</dbReference>
<dbReference type="Pfam" id="PF02991">
    <property type="entry name" value="ATG8"/>
    <property type="match status" value="1"/>
</dbReference>
<keyword evidence="6" id="KW-0675">Receptor</keyword>
<organism evidence="6 7">
    <name type="scientific">Cricetulus griseus</name>
    <name type="common">Chinese hamster</name>
    <name type="synonym">Cricetulus barabensis griseus</name>
    <dbReference type="NCBI Taxonomy" id="10029"/>
    <lineage>
        <taxon>Eukaryota</taxon>
        <taxon>Metazoa</taxon>
        <taxon>Chordata</taxon>
        <taxon>Craniata</taxon>
        <taxon>Vertebrata</taxon>
        <taxon>Euteleostomi</taxon>
        <taxon>Mammalia</taxon>
        <taxon>Eutheria</taxon>
        <taxon>Euarchontoglires</taxon>
        <taxon>Glires</taxon>
        <taxon>Rodentia</taxon>
        <taxon>Myomorpha</taxon>
        <taxon>Muroidea</taxon>
        <taxon>Cricetidae</taxon>
        <taxon>Cricetinae</taxon>
        <taxon>Cricetulus</taxon>
    </lineage>
</organism>
<dbReference type="InterPro" id="IPR004241">
    <property type="entry name" value="Atg8-like"/>
</dbReference>
<dbReference type="GO" id="GO:0016020">
    <property type="term" value="C:membrane"/>
    <property type="evidence" value="ECO:0007669"/>
    <property type="project" value="UniProtKB-SubCell"/>
</dbReference>
<evidence type="ECO:0000256" key="2">
    <source>
        <dbReference type="ARBA" id="ARBA00007293"/>
    </source>
</evidence>
<comment type="similarity">
    <text evidence="2 5">Belongs to the ATG8 family.</text>
</comment>
<proteinExistence type="inferred from homology"/>
<dbReference type="PANTHER" id="PTHR10969">
    <property type="entry name" value="MICROTUBULE-ASSOCIATED PROTEINS 1A/1B LIGHT CHAIN 3-RELATED"/>
    <property type="match status" value="1"/>
</dbReference>
<comment type="subcellular location">
    <subcellularLocation>
        <location evidence="1">Membrane</location>
    </subcellularLocation>
</comment>
<evidence type="ECO:0000256" key="3">
    <source>
        <dbReference type="ARBA" id="ARBA00023136"/>
    </source>
</evidence>
<dbReference type="SUPFAM" id="SSF54236">
    <property type="entry name" value="Ubiquitin-like"/>
    <property type="match status" value="1"/>
</dbReference>
<dbReference type="InParanoid" id="G3H6Q0"/>
<sequence length="143" mass="16270">MGRHMAFLSSVLCTKRNISEGKKNRKKCPDWVLVIVEKSPQIPKGDLDEKKDLEPPGLTIGQLYFSIQKPIHFRAENALVFSVNNFTVPTSAIVGQIRQEHHEKDFFLHIAYSVKWLSVKWGFHCSKRGGGDTPFLTSTPSFR</sequence>
<protein>
    <submittedName>
        <fullName evidence="6">Gamma-aminobutyric acid receptor-associated protein</fullName>
    </submittedName>
</protein>
<evidence type="ECO:0000313" key="6">
    <source>
        <dbReference type="EMBL" id="EGV92638.1"/>
    </source>
</evidence>
<reference evidence="7" key="1">
    <citation type="journal article" date="2011" name="Nat. Biotechnol.">
        <title>The genomic sequence of the Chinese hamster ovary (CHO)-K1 cell line.</title>
        <authorList>
            <person name="Xu X."/>
            <person name="Nagarajan H."/>
            <person name="Lewis N.E."/>
            <person name="Pan S."/>
            <person name="Cai Z."/>
            <person name="Liu X."/>
            <person name="Chen W."/>
            <person name="Xie M."/>
            <person name="Wang W."/>
            <person name="Hammond S."/>
            <person name="Andersen M.R."/>
            <person name="Neff N."/>
            <person name="Passarelli B."/>
            <person name="Koh W."/>
            <person name="Fan H.C."/>
            <person name="Wang J."/>
            <person name="Gui Y."/>
            <person name="Lee K.H."/>
            <person name="Betenbaugh M.J."/>
            <person name="Quake S.R."/>
            <person name="Famili I."/>
            <person name="Palsson B.O."/>
            <person name="Wang J."/>
        </authorList>
    </citation>
    <scope>NUCLEOTIDE SEQUENCE [LARGE SCALE GENOMIC DNA]</scope>
    <source>
        <strain evidence="7">CHO K1 cell line</strain>
    </source>
</reference>
<dbReference type="AlphaFoldDB" id="G3H6Q0"/>
<keyword evidence="5" id="KW-0072">Autophagy</keyword>
<dbReference type="GO" id="GO:0006914">
    <property type="term" value="P:autophagy"/>
    <property type="evidence" value="ECO:0007669"/>
    <property type="project" value="UniProtKB-KW"/>
</dbReference>
<name>G3H6Q0_CRIGR</name>
<dbReference type="Gene3D" id="3.10.20.90">
    <property type="entry name" value="Phosphatidylinositol 3-kinase Catalytic Subunit, Chain A, domain 1"/>
    <property type="match status" value="1"/>
</dbReference>
<evidence type="ECO:0000256" key="1">
    <source>
        <dbReference type="ARBA" id="ARBA00004370"/>
    </source>
</evidence>
<gene>
    <name evidence="6" type="ORF">I79_006018</name>
</gene>
<keyword evidence="3" id="KW-0472">Membrane</keyword>
<dbReference type="InterPro" id="IPR029071">
    <property type="entry name" value="Ubiquitin-like_domsf"/>
</dbReference>
<evidence type="ECO:0000313" key="7">
    <source>
        <dbReference type="Proteomes" id="UP000001075"/>
    </source>
</evidence>
<accession>G3H6Q0</accession>